<reference evidence="14" key="1">
    <citation type="journal article" date="2017" name="Genome Announc.">
        <title>Draft Genome Sequence of Terrimicrobium sacchariphilum NM-5T, a Facultative Anaerobic Soil Bacterium of the Class Spartobacteria.</title>
        <authorList>
            <person name="Qiu Y.L."/>
            <person name="Tourlousse D.M."/>
            <person name="Matsuura N."/>
            <person name="Ohashi A."/>
            <person name="Sekiguchi Y."/>
        </authorList>
    </citation>
    <scope>NUCLEOTIDE SEQUENCE [LARGE SCALE GENOMIC DNA]</scope>
    <source>
        <strain evidence="14">NM-5</strain>
    </source>
</reference>
<dbReference type="GO" id="GO:0005886">
    <property type="term" value="C:plasma membrane"/>
    <property type="evidence" value="ECO:0007669"/>
    <property type="project" value="TreeGrafter"/>
</dbReference>
<dbReference type="GO" id="GO:0008412">
    <property type="term" value="F:4-hydroxybenzoate polyprenyltransferase activity"/>
    <property type="evidence" value="ECO:0007669"/>
    <property type="project" value="UniProtKB-EC"/>
</dbReference>
<dbReference type="PANTHER" id="PTHR11048:SF28">
    <property type="entry name" value="4-HYDROXYBENZOATE POLYPRENYLTRANSFERASE, MITOCHONDRIAL"/>
    <property type="match status" value="1"/>
</dbReference>
<feature type="transmembrane region" description="Helical" evidence="12">
    <location>
        <begin position="100"/>
        <end position="120"/>
    </location>
</feature>
<evidence type="ECO:0000256" key="4">
    <source>
        <dbReference type="ARBA" id="ARBA00022475"/>
    </source>
</evidence>
<dbReference type="InterPro" id="IPR044878">
    <property type="entry name" value="UbiA_sf"/>
</dbReference>
<dbReference type="Proteomes" id="UP000076023">
    <property type="component" value="Unassembled WGS sequence"/>
</dbReference>
<keyword evidence="6 13" id="KW-0808">Transferase</keyword>
<dbReference type="CDD" id="cd13959">
    <property type="entry name" value="PT_UbiA_COQ2"/>
    <property type="match status" value="1"/>
</dbReference>
<dbReference type="FunFam" id="1.20.120.1780:FF:000001">
    <property type="entry name" value="4-hydroxybenzoate octaprenyltransferase"/>
    <property type="match status" value="1"/>
</dbReference>
<feature type="transmembrane region" description="Helical" evidence="12">
    <location>
        <begin position="76"/>
        <end position="94"/>
    </location>
</feature>
<dbReference type="InterPro" id="IPR000537">
    <property type="entry name" value="UbiA_prenyltransferase"/>
</dbReference>
<dbReference type="Pfam" id="PF01040">
    <property type="entry name" value="UbiA"/>
    <property type="match status" value="1"/>
</dbReference>
<keyword evidence="9 12" id="KW-1133">Transmembrane helix</keyword>
<dbReference type="InterPro" id="IPR006371">
    <property type="entry name" value="Polyprenyltransferase_UbiA-li"/>
</dbReference>
<evidence type="ECO:0000256" key="2">
    <source>
        <dbReference type="ARBA" id="ARBA00004141"/>
    </source>
</evidence>
<dbReference type="InParanoid" id="A0A146GAD9"/>
<proteinExistence type="inferred from homology"/>
<feature type="transmembrane region" description="Helical" evidence="12">
    <location>
        <begin position="218"/>
        <end position="239"/>
    </location>
</feature>
<dbReference type="Gene3D" id="1.10.357.140">
    <property type="entry name" value="UbiA prenyltransferase"/>
    <property type="match status" value="1"/>
</dbReference>
<feature type="transmembrane region" description="Helical" evidence="12">
    <location>
        <begin position="151"/>
        <end position="169"/>
    </location>
</feature>
<feature type="transmembrane region" description="Helical" evidence="12">
    <location>
        <begin position="190"/>
        <end position="212"/>
    </location>
</feature>
<keyword evidence="8 12" id="KW-0812">Transmembrane</keyword>
<protein>
    <recommendedName>
        <fullName evidence="11">4-hydroxybenzoate polyprenyltransferase</fullName>
        <ecNumber evidence="11">2.5.1.39</ecNumber>
    </recommendedName>
</protein>
<accession>A0A146GAD9</accession>
<dbReference type="EC" id="2.5.1.39" evidence="11"/>
<dbReference type="STRING" id="690879.TSACC_22647"/>
<evidence type="ECO:0000256" key="12">
    <source>
        <dbReference type="SAM" id="Phobius"/>
    </source>
</evidence>
<evidence type="ECO:0000256" key="8">
    <source>
        <dbReference type="ARBA" id="ARBA00022692"/>
    </source>
</evidence>
<comment type="caution">
    <text evidence="13">The sequence shown here is derived from an EMBL/GenBank/DDBJ whole genome shotgun (WGS) entry which is preliminary data.</text>
</comment>
<keyword evidence="14" id="KW-1185">Reference proteome</keyword>
<dbReference type="Gene3D" id="1.20.120.1780">
    <property type="entry name" value="UbiA prenyltransferase"/>
    <property type="match status" value="1"/>
</dbReference>
<keyword evidence="10 12" id="KW-0472">Membrane</keyword>
<dbReference type="FunCoup" id="A0A146GAD9">
    <property type="interactions" value="388"/>
</dbReference>
<keyword evidence="4" id="KW-1003">Cell membrane</keyword>
<evidence type="ECO:0000256" key="6">
    <source>
        <dbReference type="ARBA" id="ARBA00022679"/>
    </source>
</evidence>
<dbReference type="RefSeq" id="WP_075079874.1">
    <property type="nucleotide sequence ID" value="NZ_BDCO01000002.1"/>
</dbReference>
<evidence type="ECO:0000256" key="10">
    <source>
        <dbReference type="ARBA" id="ARBA00023136"/>
    </source>
</evidence>
<feature type="transmembrane region" description="Helical" evidence="12">
    <location>
        <begin position="35"/>
        <end position="55"/>
    </location>
</feature>
<dbReference type="OrthoDB" id="9782418at2"/>
<evidence type="ECO:0000256" key="5">
    <source>
        <dbReference type="ARBA" id="ARBA00022519"/>
    </source>
</evidence>
<dbReference type="NCBIfam" id="TIGR01475">
    <property type="entry name" value="ubiA_other"/>
    <property type="match status" value="1"/>
</dbReference>
<dbReference type="EMBL" id="BDCO01000002">
    <property type="protein sequence ID" value="GAT34223.1"/>
    <property type="molecule type" value="Genomic_DNA"/>
</dbReference>
<feature type="transmembrane region" description="Helical" evidence="12">
    <location>
        <begin position="12"/>
        <end position="29"/>
    </location>
</feature>
<dbReference type="InterPro" id="IPR039653">
    <property type="entry name" value="Prenyltransferase"/>
</dbReference>
<comment type="similarity">
    <text evidence="3">Belongs to the UbiA prenyltransferase family.</text>
</comment>
<evidence type="ECO:0000313" key="13">
    <source>
        <dbReference type="EMBL" id="GAT34223.1"/>
    </source>
</evidence>
<evidence type="ECO:0000256" key="3">
    <source>
        <dbReference type="ARBA" id="ARBA00005985"/>
    </source>
</evidence>
<comment type="subcellular location">
    <subcellularLocation>
        <location evidence="2">Membrane</location>
        <topology evidence="2">Multi-pass membrane protein</topology>
    </subcellularLocation>
</comment>
<evidence type="ECO:0000256" key="11">
    <source>
        <dbReference type="ARBA" id="ARBA00034524"/>
    </source>
</evidence>
<keyword evidence="5" id="KW-0997">Cell inner membrane</keyword>
<dbReference type="AlphaFoldDB" id="A0A146GAD9"/>
<dbReference type="FunFam" id="1.10.357.140:FF:000008">
    <property type="entry name" value="4-hydroxybenzoate octaprenyltransferase"/>
    <property type="match status" value="1"/>
</dbReference>
<gene>
    <name evidence="13" type="ORF">TSACC_22647</name>
</gene>
<dbReference type="GO" id="GO:0006744">
    <property type="term" value="P:ubiquinone biosynthetic process"/>
    <property type="evidence" value="ECO:0007669"/>
    <property type="project" value="UniProtKB-KW"/>
</dbReference>
<feature type="transmembrane region" description="Helical" evidence="12">
    <location>
        <begin position="251"/>
        <end position="273"/>
    </location>
</feature>
<dbReference type="PANTHER" id="PTHR11048">
    <property type="entry name" value="PRENYLTRANSFERASES"/>
    <property type="match status" value="1"/>
</dbReference>
<evidence type="ECO:0000256" key="7">
    <source>
        <dbReference type="ARBA" id="ARBA00022688"/>
    </source>
</evidence>
<evidence type="ECO:0000256" key="9">
    <source>
        <dbReference type="ARBA" id="ARBA00022989"/>
    </source>
</evidence>
<comment type="cofactor">
    <cofactor evidence="1">
        <name>Mg(2+)</name>
        <dbReference type="ChEBI" id="CHEBI:18420"/>
    </cofactor>
</comment>
<sequence length="278" mass="29795">MISNLLRFIRFSHTIFALPFAVGAMVVAADGFPSLRVMVCILLAMVFARTAAMTFNRIADWEIDKRNPRTVGRHRLVPKGVAIATCAVSSLAFIGVTAFLNPLCLALSPAALAVILGYSYAKRFTHFAQFVLGLALAIAPVGAWLAVTGSFALAPIILAVAVCVWTAGFDTIYATQDYEVDRREGLRSMVTLLGIPGALRLAVLLHLVAWFGLVAFGWAAHLGVVYFAATGLILIPMAYEHILARKGSVDAINQAFFQANAIVGALFVLGTLADRLIS</sequence>
<keyword evidence="7" id="KW-0831">Ubiquinone biosynthesis</keyword>
<feature type="transmembrane region" description="Helical" evidence="12">
    <location>
        <begin position="127"/>
        <end position="145"/>
    </location>
</feature>
<evidence type="ECO:0000313" key="14">
    <source>
        <dbReference type="Proteomes" id="UP000076023"/>
    </source>
</evidence>
<evidence type="ECO:0000256" key="1">
    <source>
        <dbReference type="ARBA" id="ARBA00001946"/>
    </source>
</evidence>
<name>A0A146GAD9_TERSA</name>
<organism evidence="13 14">
    <name type="scientific">Terrimicrobium sacchariphilum</name>
    <dbReference type="NCBI Taxonomy" id="690879"/>
    <lineage>
        <taxon>Bacteria</taxon>
        <taxon>Pseudomonadati</taxon>
        <taxon>Verrucomicrobiota</taxon>
        <taxon>Terrimicrobiia</taxon>
        <taxon>Terrimicrobiales</taxon>
        <taxon>Terrimicrobiaceae</taxon>
        <taxon>Terrimicrobium</taxon>
    </lineage>
</organism>